<dbReference type="EMBL" id="CP009286">
    <property type="protein sequence ID" value="AIQ63655.1"/>
    <property type="molecule type" value="Genomic_DNA"/>
</dbReference>
<dbReference type="InterPro" id="IPR050126">
    <property type="entry name" value="Ap4A_hydrolase"/>
</dbReference>
<evidence type="ECO:0000313" key="4">
    <source>
        <dbReference type="Proteomes" id="UP000029507"/>
    </source>
</evidence>
<sequence>MNGTLAVISDIHSNSPALRAVLQDAEACGAELVINLGDSLFGPIDPIGTYRLLAGLGSAVHIMGNCDEALLEEHSESPTYRHVKPLLDAEMEDWITQHQPLWRQDGLLFCHGTPDDNKTYLLEEVTEAGVSYKTGLTLQNELVSLGDQGFFCGHSHVYRRIIMPDGRWAVNAGSVGLPAYEDELPFPHVMESGTTCASYVLVRRNPEAGWVTEHRLIAYDWQSAACMAEKNGRHDYAAAIATGRVR</sequence>
<dbReference type="InterPro" id="IPR011152">
    <property type="entry name" value="Pesterase_MJ0912"/>
</dbReference>
<dbReference type="InterPro" id="IPR024654">
    <property type="entry name" value="Calcineurin-like_PHP_lpxH"/>
</dbReference>
<keyword evidence="4" id="KW-1185">Reference proteome</keyword>
<name>A0A089LU48_9BACL</name>
<dbReference type="Gene3D" id="3.60.21.10">
    <property type="match status" value="1"/>
</dbReference>
<evidence type="ECO:0000259" key="2">
    <source>
        <dbReference type="Pfam" id="PF12850"/>
    </source>
</evidence>
<dbReference type="STRING" id="169760.PSTEL_11760"/>
<dbReference type="PANTHER" id="PTHR42850:SF2">
    <property type="entry name" value="BLL5683 PROTEIN"/>
    <property type="match status" value="1"/>
</dbReference>
<dbReference type="InterPro" id="IPR029052">
    <property type="entry name" value="Metallo-depent_PP-like"/>
</dbReference>
<proteinExistence type="inferred from homology"/>
<comment type="similarity">
    <text evidence="1">Belongs to the metallophosphoesterase superfamily. YfcE family.</text>
</comment>
<dbReference type="Proteomes" id="UP000029507">
    <property type="component" value="Chromosome"/>
</dbReference>
<feature type="domain" description="Calcineurin-like phosphoesterase" evidence="2">
    <location>
        <begin position="5"/>
        <end position="180"/>
    </location>
</feature>
<accession>A0A089LU48</accession>
<dbReference type="SUPFAM" id="SSF56300">
    <property type="entry name" value="Metallo-dependent phosphatases"/>
    <property type="match status" value="1"/>
</dbReference>
<dbReference type="Pfam" id="PF12850">
    <property type="entry name" value="Metallophos_2"/>
    <property type="match status" value="1"/>
</dbReference>
<dbReference type="KEGG" id="pste:PSTEL_11760"/>
<gene>
    <name evidence="3" type="ORF">PSTEL_11760</name>
</gene>
<dbReference type="HOGENOM" id="CLU_074761_0_1_9"/>
<evidence type="ECO:0000256" key="1">
    <source>
        <dbReference type="ARBA" id="ARBA00008950"/>
    </source>
</evidence>
<protein>
    <submittedName>
        <fullName evidence="3">Phosphoesterase</fullName>
    </submittedName>
</protein>
<dbReference type="PANTHER" id="PTHR42850">
    <property type="entry name" value="METALLOPHOSPHOESTERASE"/>
    <property type="match status" value="1"/>
</dbReference>
<dbReference type="GO" id="GO:0016791">
    <property type="term" value="F:phosphatase activity"/>
    <property type="evidence" value="ECO:0007669"/>
    <property type="project" value="TreeGrafter"/>
</dbReference>
<reference evidence="3 4" key="1">
    <citation type="submission" date="2014-08" db="EMBL/GenBank/DDBJ databases">
        <title>Comparative genomics of the Paenibacillus odorifer group.</title>
        <authorList>
            <person name="den Bakker H.C."/>
            <person name="Tsai Y.-C."/>
            <person name="Martin N."/>
            <person name="Korlach J."/>
            <person name="Wiedmann M."/>
        </authorList>
    </citation>
    <scope>NUCLEOTIDE SEQUENCE [LARGE SCALE GENOMIC DNA]</scope>
    <source>
        <strain evidence="3 4">DSM 14472</strain>
    </source>
</reference>
<dbReference type="PIRSF" id="PIRSF000883">
    <property type="entry name" value="Pesterase_MJ0912"/>
    <property type="match status" value="1"/>
</dbReference>
<organism evidence="3 4">
    <name type="scientific">Paenibacillus stellifer</name>
    <dbReference type="NCBI Taxonomy" id="169760"/>
    <lineage>
        <taxon>Bacteria</taxon>
        <taxon>Bacillati</taxon>
        <taxon>Bacillota</taxon>
        <taxon>Bacilli</taxon>
        <taxon>Bacillales</taxon>
        <taxon>Paenibacillaceae</taxon>
        <taxon>Paenibacillus</taxon>
    </lineage>
</organism>
<dbReference type="GO" id="GO:0005737">
    <property type="term" value="C:cytoplasm"/>
    <property type="evidence" value="ECO:0007669"/>
    <property type="project" value="TreeGrafter"/>
</dbReference>
<evidence type="ECO:0000313" key="3">
    <source>
        <dbReference type="EMBL" id="AIQ63655.1"/>
    </source>
</evidence>
<dbReference type="AlphaFoldDB" id="A0A089LU48"/>